<comment type="subcellular location">
    <subcellularLocation>
        <location evidence="1">Membrane</location>
        <topology evidence="1">Single-pass type II membrane protein</topology>
    </subcellularLocation>
</comment>
<gene>
    <name evidence="7" type="ORF">OUZ56_012375</name>
</gene>
<dbReference type="EMBL" id="JAOYFB010000002">
    <property type="protein sequence ID" value="KAK4007215.1"/>
    <property type="molecule type" value="Genomic_DNA"/>
</dbReference>
<evidence type="ECO:0000256" key="3">
    <source>
        <dbReference type="ARBA" id="ARBA00022692"/>
    </source>
</evidence>
<evidence type="ECO:0000256" key="5">
    <source>
        <dbReference type="ARBA" id="ARBA00022989"/>
    </source>
</evidence>
<evidence type="ECO:0000256" key="2">
    <source>
        <dbReference type="ARBA" id="ARBA00006462"/>
    </source>
</evidence>
<evidence type="ECO:0000256" key="1">
    <source>
        <dbReference type="ARBA" id="ARBA00004606"/>
    </source>
</evidence>
<accession>A0ABQ9Z2U4</accession>
<keyword evidence="5" id="KW-1133">Transmembrane helix</keyword>
<keyword evidence="8" id="KW-1185">Reference proteome</keyword>
<name>A0ABQ9Z2U4_9CRUS</name>
<evidence type="ECO:0000313" key="7">
    <source>
        <dbReference type="EMBL" id="KAK4007215.1"/>
    </source>
</evidence>
<keyword evidence="4" id="KW-0735">Signal-anchor</keyword>
<dbReference type="Proteomes" id="UP001234178">
    <property type="component" value="Unassembled WGS sequence"/>
</dbReference>
<protein>
    <submittedName>
        <fullName evidence="7">Uncharacterized protein</fullName>
    </submittedName>
</protein>
<dbReference type="InterPro" id="IPR026050">
    <property type="entry name" value="C1GALT1/C1GALT1_chp1"/>
</dbReference>
<dbReference type="PANTHER" id="PTHR23033">
    <property type="entry name" value="BETA1,3-GALACTOSYLTRANSFERASE"/>
    <property type="match status" value="1"/>
</dbReference>
<keyword evidence="6" id="KW-0472">Membrane</keyword>
<dbReference type="Gene3D" id="3.90.550.50">
    <property type="match status" value="1"/>
</dbReference>
<keyword evidence="3" id="KW-0812">Transmembrane</keyword>
<reference evidence="7 8" key="1">
    <citation type="journal article" date="2023" name="Nucleic Acids Res.">
        <title>The hologenome of Daphnia magna reveals possible DNA methylation and microbiome-mediated evolution of the host genome.</title>
        <authorList>
            <person name="Chaturvedi A."/>
            <person name="Li X."/>
            <person name="Dhandapani V."/>
            <person name="Marshall H."/>
            <person name="Kissane S."/>
            <person name="Cuenca-Cambronero M."/>
            <person name="Asole G."/>
            <person name="Calvet F."/>
            <person name="Ruiz-Romero M."/>
            <person name="Marangio P."/>
            <person name="Guigo R."/>
            <person name="Rago D."/>
            <person name="Mirbahai L."/>
            <person name="Eastwood N."/>
            <person name="Colbourne J.K."/>
            <person name="Zhou J."/>
            <person name="Mallon E."/>
            <person name="Orsini L."/>
        </authorList>
    </citation>
    <scope>NUCLEOTIDE SEQUENCE [LARGE SCALE GENOMIC DNA]</scope>
    <source>
        <strain evidence="7">LRV0_1</strain>
    </source>
</reference>
<evidence type="ECO:0000313" key="8">
    <source>
        <dbReference type="Proteomes" id="UP001234178"/>
    </source>
</evidence>
<proteinExistence type="inferred from homology"/>
<comment type="caution">
    <text evidence="7">The sequence shown here is derived from an EMBL/GenBank/DDBJ whole genome shotgun (WGS) entry which is preliminary data.</text>
</comment>
<evidence type="ECO:0000256" key="6">
    <source>
        <dbReference type="ARBA" id="ARBA00023136"/>
    </source>
</evidence>
<dbReference type="PANTHER" id="PTHR23033:SF14">
    <property type="entry name" value="GLYCOPROTEIN-N-ACETYLGALACTOSAMINE 3-BETA-GALACTOSYLTRANSFERASE 1-RELATED"/>
    <property type="match status" value="1"/>
</dbReference>
<evidence type="ECO:0000256" key="4">
    <source>
        <dbReference type="ARBA" id="ARBA00022968"/>
    </source>
</evidence>
<comment type="similarity">
    <text evidence="2">Belongs to the glycosyltransferase 31 family. Beta3-Gal-T subfamily.</text>
</comment>
<organism evidence="7 8">
    <name type="scientific">Daphnia magna</name>
    <dbReference type="NCBI Taxonomy" id="35525"/>
    <lineage>
        <taxon>Eukaryota</taxon>
        <taxon>Metazoa</taxon>
        <taxon>Ecdysozoa</taxon>
        <taxon>Arthropoda</taxon>
        <taxon>Crustacea</taxon>
        <taxon>Branchiopoda</taxon>
        <taxon>Diplostraca</taxon>
        <taxon>Cladocera</taxon>
        <taxon>Anomopoda</taxon>
        <taxon>Daphniidae</taxon>
        <taxon>Daphnia</taxon>
    </lineage>
</organism>
<sequence length="164" mass="18915">MLDEYLLPELAFCRQIFWKSSYAVMENMRFLLSNFNPSTALHLGFRYEDPNNGNRFMSGGSGYILTKEAIRRFIEIGVADVDLVTKKPNMSAKSNSSKRHFCALGKCLEKLNVTAADSRDINKTERFLQMSLEDMICGHLKDKLNGFWILGEGSYYYPLKQFRK</sequence>